<evidence type="ECO:0000256" key="5">
    <source>
        <dbReference type="ARBA" id="ARBA00022605"/>
    </source>
</evidence>
<dbReference type="PANTHER" id="PTHR42894">
    <property type="entry name" value="N-(5'-PHOSPHORIBOSYL)ANTHRANILATE ISOMERASE"/>
    <property type="match status" value="1"/>
</dbReference>
<keyword evidence="12" id="KW-1185">Reference proteome</keyword>
<dbReference type="EC" id="5.3.1.24" evidence="3 9"/>
<dbReference type="Proteomes" id="UP000190150">
    <property type="component" value="Unassembled WGS sequence"/>
</dbReference>
<evidence type="ECO:0000256" key="3">
    <source>
        <dbReference type="ARBA" id="ARBA00012572"/>
    </source>
</evidence>
<feature type="domain" description="N-(5'phosphoribosyl) anthranilate isomerase (PRAI)" evidence="10">
    <location>
        <begin position="3"/>
        <end position="189"/>
    </location>
</feature>
<name>A0A1T5BFQ8_9SPHI</name>
<dbReference type="EMBL" id="FUZF01000002">
    <property type="protein sequence ID" value="SKB45653.1"/>
    <property type="molecule type" value="Genomic_DNA"/>
</dbReference>
<dbReference type="InterPro" id="IPR011060">
    <property type="entry name" value="RibuloseP-bd_barrel"/>
</dbReference>
<evidence type="ECO:0000256" key="4">
    <source>
        <dbReference type="ARBA" id="ARBA00022272"/>
    </source>
</evidence>
<comment type="pathway">
    <text evidence="2 9">Amino-acid biosynthesis; L-tryptophan biosynthesis; L-tryptophan from chorismate: step 3/5.</text>
</comment>
<comment type="similarity">
    <text evidence="9">Belongs to the TrpF family.</text>
</comment>
<dbReference type="PANTHER" id="PTHR42894:SF1">
    <property type="entry name" value="N-(5'-PHOSPHORIBOSYL)ANTHRANILATE ISOMERASE"/>
    <property type="match status" value="1"/>
</dbReference>
<keyword evidence="5 9" id="KW-0028">Amino-acid biosynthesis</keyword>
<evidence type="ECO:0000313" key="11">
    <source>
        <dbReference type="EMBL" id="SKB45653.1"/>
    </source>
</evidence>
<protein>
    <recommendedName>
        <fullName evidence="4 9">N-(5'-phosphoribosyl)anthranilate isomerase</fullName>
        <shortName evidence="9">PRAI</shortName>
        <ecNumber evidence="3 9">5.3.1.24</ecNumber>
    </recommendedName>
</protein>
<dbReference type="GO" id="GO:0000162">
    <property type="term" value="P:L-tryptophan biosynthetic process"/>
    <property type="evidence" value="ECO:0007669"/>
    <property type="project" value="UniProtKB-UniRule"/>
</dbReference>
<keyword evidence="6 9" id="KW-0822">Tryptophan biosynthesis</keyword>
<dbReference type="HAMAP" id="MF_00135">
    <property type="entry name" value="PRAI"/>
    <property type="match status" value="1"/>
</dbReference>
<gene>
    <name evidence="9" type="primary">trpF</name>
    <name evidence="11" type="ORF">SAMN05660841_00618</name>
</gene>
<comment type="catalytic activity">
    <reaction evidence="1 9">
        <text>N-(5-phospho-beta-D-ribosyl)anthranilate = 1-(2-carboxyphenylamino)-1-deoxy-D-ribulose 5-phosphate</text>
        <dbReference type="Rhea" id="RHEA:21540"/>
        <dbReference type="ChEBI" id="CHEBI:18277"/>
        <dbReference type="ChEBI" id="CHEBI:58613"/>
        <dbReference type="EC" id="5.3.1.24"/>
    </reaction>
</comment>
<dbReference type="Pfam" id="PF00697">
    <property type="entry name" value="PRAI"/>
    <property type="match status" value="1"/>
</dbReference>
<dbReference type="UniPathway" id="UPA00035">
    <property type="reaction ID" value="UER00042"/>
</dbReference>
<dbReference type="SUPFAM" id="SSF51366">
    <property type="entry name" value="Ribulose-phoshate binding barrel"/>
    <property type="match status" value="1"/>
</dbReference>
<dbReference type="GO" id="GO:0004640">
    <property type="term" value="F:phosphoribosylanthranilate isomerase activity"/>
    <property type="evidence" value="ECO:0007669"/>
    <property type="project" value="UniProtKB-UniRule"/>
</dbReference>
<evidence type="ECO:0000256" key="7">
    <source>
        <dbReference type="ARBA" id="ARBA00023141"/>
    </source>
</evidence>
<dbReference type="AlphaFoldDB" id="A0A1T5BFQ8"/>
<keyword evidence="7 9" id="KW-0057">Aromatic amino acid biosynthesis</keyword>
<evidence type="ECO:0000313" key="12">
    <source>
        <dbReference type="Proteomes" id="UP000190150"/>
    </source>
</evidence>
<dbReference type="CDD" id="cd00405">
    <property type="entry name" value="PRAI"/>
    <property type="match status" value="1"/>
</dbReference>
<dbReference type="InterPro" id="IPR044643">
    <property type="entry name" value="TrpF_fam"/>
</dbReference>
<keyword evidence="8 9" id="KW-0413">Isomerase</keyword>
<dbReference type="InterPro" id="IPR001240">
    <property type="entry name" value="PRAI_dom"/>
</dbReference>
<evidence type="ECO:0000256" key="9">
    <source>
        <dbReference type="HAMAP-Rule" id="MF_00135"/>
    </source>
</evidence>
<organism evidence="11 12">
    <name type="scientific">Sphingobacterium nematocida</name>
    <dbReference type="NCBI Taxonomy" id="1513896"/>
    <lineage>
        <taxon>Bacteria</taxon>
        <taxon>Pseudomonadati</taxon>
        <taxon>Bacteroidota</taxon>
        <taxon>Sphingobacteriia</taxon>
        <taxon>Sphingobacteriales</taxon>
        <taxon>Sphingobacteriaceae</taxon>
        <taxon>Sphingobacterium</taxon>
    </lineage>
</organism>
<dbReference type="Gene3D" id="3.20.20.70">
    <property type="entry name" value="Aldolase class I"/>
    <property type="match status" value="1"/>
</dbReference>
<evidence type="ECO:0000259" key="10">
    <source>
        <dbReference type="Pfam" id="PF00697"/>
    </source>
</evidence>
<accession>A0A1T5BFQ8</accession>
<evidence type="ECO:0000256" key="8">
    <source>
        <dbReference type="ARBA" id="ARBA00023235"/>
    </source>
</evidence>
<reference evidence="12" key="1">
    <citation type="submission" date="2017-02" db="EMBL/GenBank/DDBJ databases">
        <authorList>
            <person name="Varghese N."/>
            <person name="Submissions S."/>
        </authorList>
    </citation>
    <scope>NUCLEOTIDE SEQUENCE [LARGE SCALE GENOMIC DNA]</scope>
    <source>
        <strain evidence="12">DSM 24091</strain>
    </source>
</reference>
<dbReference type="InterPro" id="IPR013785">
    <property type="entry name" value="Aldolase_TIM"/>
</dbReference>
<sequence length="203" mass="23113">MRDLENIQQLVRLPIDYIGFIFYAKSPRFVQDGIRKAIPENIKKVGVFVNETYPAIIDKVDTYGITCIQLHGNETAELCASLKQAGLEIIKAFGIDDAFDWSVLEKYLDHVDFFLFDTKSTQHGGTGQTFSWQQLRNYPYSKPYFLSGGLGLDNIEQAMTIEDDRLYALDLNSKFELEPGLKDIKTVTQALSIIHHEQISGRQ</sequence>
<dbReference type="STRING" id="1513896.SAMN05660841_00618"/>
<evidence type="ECO:0000256" key="1">
    <source>
        <dbReference type="ARBA" id="ARBA00001164"/>
    </source>
</evidence>
<proteinExistence type="inferred from homology"/>
<evidence type="ECO:0000256" key="2">
    <source>
        <dbReference type="ARBA" id="ARBA00004664"/>
    </source>
</evidence>
<evidence type="ECO:0000256" key="6">
    <source>
        <dbReference type="ARBA" id="ARBA00022822"/>
    </source>
</evidence>